<evidence type="ECO:0000313" key="8">
    <source>
        <dbReference type="Proteomes" id="UP000031572"/>
    </source>
</evidence>
<proteinExistence type="predicted"/>
<evidence type="ECO:0000259" key="6">
    <source>
        <dbReference type="Pfam" id="PF04116"/>
    </source>
</evidence>
<dbReference type="Proteomes" id="UP000031572">
    <property type="component" value="Unassembled WGS sequence"/>
</dbReference>
<feature type="transmembrane region" description="Helical" evidence="5">
    <location>
        <begin position="43"/>
        <end position="61"/>
    </location>
</feature>
<dbReference type="RefSeq" id="WP_040042016.1">
    <property type="nucleotide sequence ID" value="NZ_JWJG01000028.1"/>
</dbReference>
<comment type="subcellular location">
    <subcellularLocation>
        <location evidence="1">Membrane</location>
    </subcellularLocation>
</comment>
<dbReference type="InterPro" id="IPR050307">
    <property type="entry name" value="Sterol_Desaturase_Related"/>
</dbReference>
<dbReference type="STRING" id="709839.TSA66_25190"/>
<evidence type="ECO:0000256" key="1">
    <source>
        <dbReference type="ARBA" id="ARBA00004370"/>
    </source>
</evidence>
<keyword evidence="4 5" id="KW-0472">Membrane</keyword>
<dbReference type="EMBL" id="JWJG01000028">
    <property type="protein sequence ID" value="KIF83391.1"/>
    <property type="molecule type" value="Genomic_DNA"/>
</dbReference>
<keyword evidence="3 5" id="KW-1133">Transmembrane helix</keyword>
<gene>
    <name evidence="7" type="ORF">TSA66_25190</name>
</gene>
<dbReference type="GO" id="GO:0016020">
    <property type="term" value="C:membrane"/>
    <property type="evidence" value="ECO:0007669"/>
    <property type="project" value="UniProtKB-SubCell"/>
</dbReference>
<dbReference type="GO" id="GO:0005506">
    <property type="term" value="F:iron ion binding"/>
    <property type="evidence" value="ECO:0007669"/>
    <property type="project" value="InterPro"/>
</dbReference>
<evidence type="ECO:0000256" key="3">
    <source>
        <dbReference type="ARBA" id="ARBA00022989"/>
    </source>
</evidence>
<dbReference type="GO" id="GO:0016491">
    <property type="term" value="F:oxidoreductase activity"/>
    <property type="evidence" value="ECO:0007669"/>
    <property type="project" value="InterPro"/>
</dbReference>
<evidence type="ECO:0000256" key="2">
    <source>
        <dbReference type="ARBA" id="ARBA00022692"/>
    </source>
</evidence>
<name>A0A0C2BZF2_9BURK</name>
<feature type="transmembrane region" description="Helical" evidence="5">
    <location>
        <begin position="81"/>
        <end position="103"/>
    </location>
</feature>
<feature type="domain" description="Fatty acid hydroxylase" evidence="6">
    <location>
        <begin position="135"/>
        <end position="278"/>
    </location>
</feature>
<dbReference type="AlphaFoldDB" id="A0A0C2BZF2"/>
<dbReference type="PANTHER" id="PTHR11863">
    <property type="entry name" value="STEROL DESATURASE"/>
    <property type="match status" value="1"/>
</dbReference>
<dbReference type="InterPro" id="IPR006694">
    <property type="entry name" value="Fatty_acid_hydroxylase"/>
</dbReference>
<evidence type="ECO:0000256" key="4">
    <source>
        <dbReference type="ARBA" id="ARBA00023136"/>
    </source>
</evidence>
<organism evidence="7 8">
    <name type="scientific">Noviherbaspirillum autotrophicum</name>
    <dbReference type="NCBI Taxonomy" id="709839"/>
    <lineage>
        <taxon>Bacteria</taxon>
        <taxon>Pseudomonadati</taxon>
        <taxon>Pseudomonadota</taxon>
        <taxon>Betaproteobacteria</taxon>
        <taxon>Burkholderiales</taxon>
        <taxon>Oxalobacteraceae</taxon>
        <taxon>Noviherbaspirillum</taxon>
    </lineage>
</organism>
<accession>A0A0C2BZF2</accession>
<evidence type="ECO:0000256" key="5">
    <source>
        <dbReference type="SAM" id="Phobius"/>
    </source>
</evidence>
<keyword evidence="2 5" id="KW-0812">Transmembrane</keyword>
<protein>
    <submittedName>
        <fullName evidence="7">Fatty acid hydroxylase</fullName>
    </submittedName>
</protein>
<dbReference type="OrthoDB" id="9770329at2"/>
<dbReference type="Pfam" id="PF04116">
    <property type="entry name" value="FA_hydroxylase"/>
    <property type="match status" value="1"/>
</dbReference>
<comment type="caution">
    <text evidence="7">The sequence shown here is derived from an EMBL/GenBank/DDBJ whole genome shotgun (WGS) entry which is preliminary data.</text>
</comment>
<keyword evidence="8" id="KW-1185">Reference proteome</keyword>
<sequence>MIDILVNWFGEVQGWLFQFAVQPFLFKFGLGAVAEEAFSGTEWFLIGVIELALLYAVLRPLEAWIPVKPDLDPAARRNDFVYTCIHRLGAFAVAVFFVLGPLFDALASKLHLSGISQFNVEGIWPGITDIPLVSFFVYLIVLDFFDYWYHRASHRFNWWWGLHSLHHSQQDLNLWSDNRNHLLDDLLRDAYLAFIALIIGVEPSQYVLLVVASRMQQSLQHANVRIHFGRFGERLLVSPRYHRLHHAIGAGHETNGKGTLGGHNFAVLFPLWDILFRTAHFGTRFEAAGVRDQLPPPQGEGRDYGRGFWAQQWRGLQRMVEWAGRRAS</sequence>
<evidence type="ECO:0000313" key="7">
    <source>
        <dbReference type="EMBL" id="KIF83391.1"/>
    </source>
</evidence>
<reference evidence="7 8" key="1">
    <citation type="submission" date="2014-12" db="EMBL/GenBank/DDBJ databases">
        <title>Denitrispirillum autotrophicum gen. nov., sp. nov., Denitrifying, Facultatively Autotrophic Bacteria Isolated from Rice Paddy Soil.</title>
        <authorList>
            <person name="Ishii S."/>
            <person name="Ashida N."/>
            <person name="Ohno H."/>
            <person name="Otsuka S."/>
            <person name="Yokota A."/>
            <person name="Senoo K."/>
        </authorList>
    </citation>
    <scope>NUCLEOTIDE SEQUENCE [LARGE SCALE GENOMIC DNA]</scope>
    <source>
        <strain evidence="7 8">TSA66</strain>
    </source>
</reference>
<feature type="transmembrane region" description="Helical" evidence="5">
    <location>
        <begin position="123"/>
        <end position="145"/>
    </location>
</feature>
<dbReference type="GO" id="GO:0008610">
    <property type="term" value="P:lipid biosynthetic process"/>
    <property type="evidence" value="ECO:0007669"/>
    <property type="project" value="InterPro"/>
</dbReference>